<dbReference type="RefSeq" id="WP_330150016.1">
    <property type="nucleotide sequence ID" value="NZ_JAUZMZ010000001.1"/>
</dbReference>
<dbReference type="SUPFAM" id="SSF54637">
    <property type="entry name" value="Thioesterase/thiol ester dehydrase-isomerase"/>
    <property type="match status" value="1"/>
</dbReference>
<dbReference type="InterPro" id="IPR042171">
    <property type="entry name" value="Acyl-CoA_hotdog"/>
</dbReference>
<dbReference type="Pfam" id="PF20789">
    <property type="entry name" value="4HBT_3C"/>
    <property type="match status" value="1"/>
</dbReference>
<feature type="region of interest" description="Disordered" evidence="1">
    <location>
        <begin position="110"/>
        <end position="130"/>
    </location>
</feature>
<dbReference type="Gene3D" id="2.40.160.210">
    <property type="entry name" value="Acyl-CoA thioesterase, double hotdog domain"/>
    <property type="match status" value="1"/>
</dbReference>
<dbReference type="Proteomes" id="UP001331936">
    <property type="component" value="Unassembled WGS sequence"/>
</dbReference>
<evidence type="ECO:0000259" key="3">
    <source>
        <dbReference type="Pfam" id="PF20789"/>
    </source>
</evidence>
<feature type="domain" description="Acyl-CoA thioesterase-like N-terminal HotDog" evidence="2">
    <location>
        <begin position="23"/>
        <end position="105"/>
    </location>
</feature>
<reference evidence="4 5" key="1">
    <citation type="submission" date="2023-08" db="EMBL/GenBank/DDBJ databases">
        <authorList>
            <person name="Girao M."/>
            <person name="Carvalho M.F."/>
        </authorList>
    </citation>
    <scope>NUCLEOTIDE SEQUENCE [LARGE SCALE GENOMIC DNA]</scope>
    <source>
        <strain evidence="4 5">CC-R104</strain>
    </source>
</reference>
<gene>
    <name evidence="4" type="ORF">Q8814_00435</name>
</gene>
<feature type="domain" description="Acyl-CoA thioesterase-like C-terminal" evidence="3">
    <location>
        <begin position="139"/>
        <end position="249"/>
    </location>
</feature>
<accession>A0ABU7JL35</accession>
<comment type="caution">
    <text evidence="4">The sequence shown here is derived from an EMBL/GenBank/DDBJ whole genome shotgun (WGS) entry which is preliminary data.</text>
</comment>
<evidence type="ECO:0000256" key="1">
    <source>
        <dbReference type="SAM" id="MobiDB-lite"/>
    </source>
</evidence>
<dbReference type="Pfam" id="PF13622">
    <property type="entry name" value="4HBT_3"/>
    <property type="match status" value="1"/>
</dbReference>
<organism evidence="4 5">
    <name type="scientific">Rhodococcus chondri</name>
    <dbReference type="NCBI Taxonomy" id="3065941"/>
    <lineage>
        <taxon>Bacteria</taxon>
        <taxon>Bacillati</taxon>
        <taxon>Actinomycetota</taxon>
        <taxon>Actinomycetes</taxon>
        <taxon>Mycobacteriales</taxon>
        <taxon>Nocardiaceae</taxon>
        <taxon>Rhodococcus</taxon>
    </lineage>
</organism>
<dbReference type="InterPro" id="IPR049449">
    <property type="entry name" value="TesB_ACOT8-like_N"/>
</dbReference>
<proteinExistence type="predicted"/>
<sequence>MQHKVRGYFTEADGNYSPTEYAESPWSAEMLNGPCVCGLLARELENHHAVEGFVPARFTVDLFKPVRAEVVRFTTTRVRDGNRIRVADAQLLQGGDVSARATVVYLRTSSQPPGTAWTRDSHPEPPPAGLDGAPTGFVPTWFGSDDHPEGWSQAISEHQNSSRKRLWARQLPVIVGEEPSPFVRAVTVGEATSLMANWSEKGVGFINADLTLTFSRLPSGPEVGVEADHHISSDGISVGTSVLFDRMGTFGAGTVTALSNAHRQVDFG</sequence>
<evidence type="ECO:0000313" key="5">
    <source>
        <dbReference type="Proteomes" id="UP001331936"/>
    </source>
</evidence>
<name>A0ABU7JL35_9NOCA</name>
<evidence type="ECO:0000259" key="2">
    <source>
        <dbReference type="Pfam" id="PF13622"/>
    </source>
</evidence>
<protein>
    <submittedName>
        <fullName evidence="4">Thioesterase family protein</fullName>
    </submittedName>
</protein>
<dbReference type="EMBL" id="JAUZMZ010000001">
    <property type="protein sequence ID" value="MEE2030594.1"/>
    <property type="molecule type" value="Genomic_DNA"/>
</dbReference>
<evidence type="ECO:0000313" key="4">
    <source>
        <dbReference type="EMBL" id="MEE2030594.1"/>
    </source>
</evidence>
<dbReference type="InterPro" id="IPR049450">
    <property type="entry name" value="ACOT8-like_C"/>
</dbReference>
<keyword evidence="5" id="KW-1185">Reference proteome</keyword>
<dbReference type="InterPro" id="IPR029069">
    <property type="entry name" value="HotDog_dom_sf"/>
</dbReference>